<reference evidence="2 3" key="1">
    <citation type="journal article" date="2022" name="Nat. Genet.">
        <title>Improved pea reference genome and pan-genome highlight genomic features and evolutionary characteristics.</title>
        <authorList>
            <person name="Yang T."/>
            <person name="Liu R."/>
            <person name="Luo Y."/>
            <person name="Hu S."/>
            <person name="Wang D."/>
            <person name="Wang C."/>
            <person name="Pandey M.K."/>
            <person name="Ge S."/>
            <person name="Xu Q."/>
            <person name="Li N."/>
            <person name="Li G."/>
            <person name="Huang Y."/>
            <person name="Saxena R.K."/>
            <person name="Ji Y."/>
            <person name="Li M."/>
            <person name="Yan X."/>
            <person name="He Y."/>
            <person name="Liu Y."/>
            <person name="Wang X."/>
            <person name="Xiang C."/>
            <person name="Varshney R.K."/>
            <person name="Ding H."/>
            <person name="Gao S."/>
            <person name="Zong X."/>
        </authorList>
    </citation>
    <scope>NUCLEOTIDE SEQUENCE [LARGE SCALE GENOMIC DNA]</scope>
    <source>
        <strain evidence="2 3">cv. Zhongwan 6</strain>
    </source>
</reference>
<organism evidence="2 3">
    <name type="scientific">Pisum sativum</name>
    <name type="common">Garden pea</name>
    <name type="synonym">Lathyrus oleraceus</name>
    <dbReference type="NCBI Taxonomy" id="3888"/>
    <lineage>
        <taxon>Eukaryota</taxon>
        <taxon>Viridiplantae</taxon>
        <taxon>Streptophyta</taxon>
        <taxon>Embryophyta</taxon>
        <taxon>Tracheophyta</taxon>
        <taxon>Spermatophyta</taxon>
        <taxon>Magnoliopsida</taxon>
        <taxon>eudicotyledons</taxon>
        <taxon>Gunneridae</taxon>
        <taxon>Pentapetalae</taxon>
        <taxon>rosids</taxon>
        <taxon>fabids</taxon>
        <taxon>Fabales</taxon>
        <taxon>Fabaceae</taxon>
        <taxon>Papilionoideae</taxon>
        <taxon>50 kb inversion clade</taxon>
        <taxon>NPAAA clade</taxon>
        <taxon>Hologalegina</taxon>
        <taxon>IRL clade</taxon>
        <taxon>Fabeae</taxon>
        <taxon>Lathyrus</taxon>
    </lineage>
</organism>
<gene>
    <name evidence="2" type="ORF">KIW84_020154</name>
</gene>
<dbReference type="AlphaFoldDB" id="A0A9D5B276"/>
<evidence type="ECO:0000313" key="3">
    <source>
        <dbReference type="Proteomes" id="UP001058974"/>
    </source>
</evidence>
<sequence length="319" mass="36745">MTSFYFSNFHDNLQYVELRKELEVSGMLSNVFVSRNRNTRGQLFGFARLKFEKFDRRNLRNGKGEKVLRHKNKKYSRENGIREVECGISRKKKLGRVKEEAVTKEVENEKLIVVIDEGWLGFLDRDKIDKITNSDLPLVITVVISDITLTRLLVDNGISCNVIYKDTMELLGLRRIDLNPFGEEDLLAFNDSVTRPYRAINLTLLIREGTNQRVITLSFLVVQCKSTFKGTGDEFESVQLGENPARLVKIEFSLSPEVKSLLIECLKENVYLFTISLYKIPDIDSRLECHQLTAGASSRYVSQRQREKSPKSLKPPRTQ</sequence>
<proteinExistence type="predicted"/>
<keyword evidence="3" id="KW-1185">Reference proteome</keyword>
<feature type="region of interest" description="Disordered" evidence="1">
    <location>
        <begin position="300"/>
        <end position="319"/>
    </location>
</feature>
<comment type="caution">
    <text evidence="2">The sequence shown here is derived from an EMBL/GenBank/DDBJ whole genome shotgun (WGS) entry which is preliminary data.</text>
</comment>
<accession>A0A9D5B276</accession>
<dbReference type="Gramene" id="Psat02G0015400-T1">
    <property type="protein sequence ID" value="KAI5432742.1"/>
    <property type="gene ID" value="KIW84_020154"/>
</dbReference>
<name>A0A9D5B276_PEA</name>
<dbReference type="EMBL" id="JAMSHJ010000002">
    <property type="protein sequence ID" value="KAI5432742.1"/>
    <property type="molecule type" value="Genomic_DNA"/>
</dbReference>
<evidence type="ECO:0000313" key="2">
    <source>
        <dbReference type="EMBL" id="KAI5432742.1"/>
    </source>
</evidence>
<evidence type="ECO:0000256" key="1">
    <source>
        <dbReference type="SAM" id="MobiDB-lite"/>
    </source>
</evidence>
<protein>
    <submittedName>
        <fullName evidence="2">Uncharacterized protein</fullName>
    </submittedName>
</protein>
<dbReference type="Proteomes" id="UP001058974">
    <property type="component" value="Chromosome 2"/>
</dbReference>